<dbReference type="PANTHER" id="PTHR45642:SF3">
    <property type="entry name" value="OS09G0540400 PROTEIN"/>
    <property type="match status" value="1"/>
</dbReference>
<keyword evidence="4" id="KW-1185">Reference proteome</keyword>
<organism evidence="3 4">
    <name type="scientific">Cannabis sativa</name>
    <name type="common">Hemp</name>
    <name type="synonym">Marijuana</name>
    <dbReference type="NCBI Taxonomy" id="3483"/>
    <lineage>
        <taxon>Eukaryota</taxon>
        <taxon>Viridiplantae</taxon>
        <taxon>Streptophyta</taxon>
        <taxon>Embryophyta</taxon>
        <taxon>Tracheophyta</taxon>
        <taxon>Spermatophyta</taxon>
        <taxon>Magnoliopsida</taxon>
        <taxon>eudicotyledons</taxon>
        <taxon>Gunneridae</taxon>
        <taxon>Pentapetalae</taxon>
        <taxon>rosids</taxon>
        <taxon>fabids</taxon>
        <taxon>Rosales</taxon>
        <taxon>Cannabaceae</taxon>
        <taxon>Cannabis</taxon>
    </lineage>
</organism>
<name>A0A7J6HSH2_CANSA</name>
<evidence type="ECO:0000256" key="1">
    <source>
        <dbReference type="ARBA" id="ARBA00008668"/>
    </source>
</evidence>
<evidence type="ECO:0000256" key="2">
    <source>
        <dbReference type="SAM" id="Phobius"/>
    </source>
</evidence>
<keyword evidence="2" id="KW-0812">Transmembrane</keyword>
<dbReference type="InterPro" id="IPR001087">
    <property type="entry name" value="GDSL"/>
</dbReference>
<dbReference type="AlphaFoldDB" id="A0A7J6HSH2"/>
<sequence>MVDYLINKHPQLLVILILLIFVENPKTIWFISQAQALNKSNGSPTNTTAASAVLVFGDSTVDPGNNNYLPTIFKSNFLPYGRDLANKKPTGRFCNGRLTTDFLASYVGLKDYVPPYLDPSLSMEELMTGVSFASAGSGYDPITPQVGNVLPVLKQLEYFKEYKKRLESSIGKQETEHHINKAIFVISAGTNDFIVNYFTLPIRRKIYTTLSSYDIFLMEHVKTFLQDLWGEGARRIVVGGLPPMGCLPGVITLNSPNEFQPRGCIDKYNSAARDYNKLLQIQLFSMQSSLANFGARIAYVDLYGPVMELIREPTKFGLKEIFKGCCGTGYLEVTFLCNPLSYVCPDANKYMFWDSIHPTEKTYSYVFDTLHPILDFLLKP</sequence>
<dbReference type="GO" id="GO:0016788">
    <property type="term" value="F:hydrolase activity, acting on ester bonds"/>
    <property type="evidence" value="ECO:0007669"/>
    <property type="project" value="InterPro"/>
</dbReference>
<dbReference type="InterPro" id="IPR050592">
    <property type="entry name" value="GDSL_lipolytic_enzyme"/>
</dbReference>
<dbReference type="CDD" id="cd01837">
    <property type="entry name" value="SGNH_plant_lipase_like"/>
    <property type="match status" value="1"/>
</dbReference>
<dbReference type="InterPro" id="IPR036514">
    <property type="entry name" value="SGNH_hydro_sf"/>
</dbReference>
<comment type="similarity">
    <text evidence="1">Belongs to the 'GDSL' lipolytic enzyme family.</text>
</comment>
<comment type="caution">
    <text evidence="3">The sequence shown here is derived from an EMBL/GenBank/DDBJ whole genome shotgun (WGS) entry which is preliminary data.</text>
</comment>
<accession>A0A7J6HSH2</accession>
<evidence type="ECO:0000313" key="3">
    <source>
        <dbReference type="EMBL" id="KAF4398217.1"/>
    </source>
</evidence>
<feature type="transmembrane region" description="Helical" evidence="2">
    <location>
        <begin position="12"/>
        <end position="31"/>
    </location>
</feature>
<dbReference type="InterPro" id="IPR035669">
    <property type="entry name" value="SGNH_plant_lipase-like"/>
</dbReference>
<dbReference type="SUPFAM" id="SSF52266">
    <property type="entry name" value="SGNH hydrolase"/>
    <property type="match status" value="1"/>
</dbReference>
<evidence type="ECO:0008006" key="5">
    <source>
        <dbReference type="Google" id="ProtNLM"/>
    </source>
</evidence>
<dbReference type="PANTHER" id="PTHR45642">
    <property type="entry name" value="GDSL ESTERASE/LIPASE EXL3"/>
    <property type="match status" value="1"/>
</dbReference>
<gene>
    <name evidence="3" type="ORF">G4B88_009833</name>
</gene>
<proteinExistence type="inferred from homology"/>
<dbReference type="EMBL" id="JAATIQ010000028">
    <property type="protein sequence ID" value="KAF4398217.1"/>
    <property type="molecule type" value="Genomic_DNA"/>
</dbReference>
<evidence type="ECO:0000313" key="4">
    <source>
        <dbReference type="Proteomes" id="UP000583929"/>
    </source>
</evidence>
<protein>
    <recommendedName>
        <fullName evidence="5">GDSL esterase/lipase</fullName>
    </recommendedName>
</protein>
<dbReference type="Pfam" id="PF00657">
    <property type="entry name" value="Lipase_GDSL"/>
    <property type="match status" value="1"/>
</dbReference>
<keyword evidence="2" id="KW-0472">Membrane</keyword>
<dbReference type="FunFam" id="3.40.50.1110:FF:000003">
    <property type="entry name" value="GDSL esterase/lipase APG"/>
    <property type="match status" value="1"/>
</dbReference>
<dbReference type="Proteomes" id="UP000583929">
    <property type="component" value="Unassembled WGS sequence"/>
</dbReference>
<reference evidence="3 4" key="1">
    <citation type="journal article" date="2020" name="bioRxiv">
        <title>Sequence and annotation of 42 cannabis genomes reveals extensive copy number variation in cannabinoid synthesis and pathogen resistance genes.</title>
        <authorList>
            <person name="Mckernan K.J."/>
            <person name="Helbert Y."/>
            <person name="Kane L.T."/>
            <person name="Ebling H."/>
            <person name="Zhang L."/>
            <person name="Liu B."/>
            <person name="Eaton Z."/>
            <person name="Mclaughlin S."/>
            <person name="Kingan S."/>
            <person name="Baybayan P."/>
            <person name="Concepcion G."/>
            <person name="Jordan M."/>
            <person name="Riva A."/>
            <person name="Barbazuk W."/>
            <person name="Harkins T."/>
        </authorList>
    </citation>
    <scope>NUCLEOTIDE SEQUENCE [LARGE SCALE GENOMIC DNA]</scope>
    <source>
        <strain evidence="4">cv. Jamaican Lion 4</strain>
        <tissue evidence="3">Leaf</tissue>
    </source>
</reference>
<dbReference type="Gene3D" id="3.40.50.1110">
    <property type="entry name" value="SGNH hydrolase"/>
    <property type="match status" value="1"/>
</dbReference>
<keyword evidence="2" id="KW-1133">Transmembrane helix</keyword>